<proteinExistence type="predicted"/>
<dbReference type="Gene3D" id="2.40.128.200">
    <property type="match status" value="1"/>
</dbReference>
<feature type="domain" description="C-type lysozyme inhibitor" evidence="5">
    <location>
        <begin position="191"/>
        <end position="255"/>
    </location>
</feature>
<evidence type="ECO:0000256" key="2">
    <source>
        <dbReference type="ARBA" id="ARBA00023136"/>
    </source>
</evidence>
<evidence type="ECO:0000313" key="6">
    <source>
        <dbReference type="EMBL" id="ODS01873.1"/>
    </source>
</evidence>
<keyword evidence="1" id="KW-0732">Signal</keyword>
<dbReference type="Proteomes" id="UP000094472">
    <property type="component" value="Unassembled WGS sequence"/>
</dbReference>
<protein>
    <recommendedName>
        <fullName evidence="5">C-type lysozyme inhibitor domain-containing protein</fullName>
    </recommendedName>
</protein>
<dbReference type="InterPro" id="IPR018660">
    <property type="entry name" value="MliC"/>
</dbReference>
<evidence type="ECO:0000256" key="1">
    <source>
        <dbReference type="ARBA" id="ARBA00022729"/>
    </source>
</evidence>
<evidence type="ECO:0000259" key="5">
    <source>
        <dbReference type="Pfam" id="PF09864"/>
    </source>
</evidence>
<dbReference type="SUPFAM" id="SSF141488">
    <property type="entry name" value="YdhA-like"/>
    <property type="match status" value="1"/>
</dbReference>
<evidence type="ECO:0000256" key="4">
    <source>
        <dbReference type="ARBA" id="ARBA00023288"/>
    </source>
</evidence>
<evidence type="ECO:0000313" key="7">
    <source>
        <dbReference type="Proteomes" id="UP000094472"/>
    </source>
</evidence>
<keyword evidence="4" id="KW-0449">Lipoprotein</keyword>
<dbReference type="Pfam" id="PF09864">
    <property type="entry name" value="MliC"/>
    <property type="match status" value="1"/>
</dbReference>
<accession>A0A1E3W7U4</accession>
<name>A0A1E3W7U4_9HYPH</name>
<evidence type="ECO:0000256" key="3">
    <source>
        <dbReference type="ARBA" id="ARBA00023139"/>
    </source>
</evidence>
<dbReference type="AlphaFoldDB" id="A0A1E3W7U4"/>
<keyword evidence="2" id="KW-0472">Membrane</keyword>
<reference evidence="6 7" key="1">
    <citation type="journal article" date="2016" name="Environ. Microbiol.">
        <title>New Methyloceanibacter diversity from North Sea sediments includes methanotroph containing solely the soluble methane monooxygenase.</title>
        <authorList>
            <person name="Vekeman B."/>
            <person name="Kerckhof F.M."/>
            <person name="Cremers G."/>
            <person name="de Vos P."/>
            <person name="Vandamme P."/>
            <person name="Boon N."/>
            <person name="Op den Camp H.J."/>
            <person name="Heylen K."/>
        </authorList>
    </citation>
    <scope>NUCLEOTIDE SEQUENCE [LARGE SCALE GENOMIC DNA]</scope>
    <source>
        <strain evidence="6 7">R-67175</strain>
    </source>
</reference>
<organism evidence="6 7">
    <name type="scientific">Methyloceanibacter superfactus</name>
    <dbReference type="NCBI Taxonomy" id="1774969"/>
    <lineage>
        <taxon>Bacteria</taxon>
        <taxon>Pseudomonadati</taxon>
        <taxon>Pseudomonadota</taxon>
        <taxon>Alphaproteobacteria</taxon>
        <taxon>Hyphomicrobiales</taxon>
        <taxon>Hyphomicrobiaceae</taxon>
        <taxon>Methyloceanibacter</taxon>
    </lineage>
</organism>
<gene>
    <name evidence="6" type="ORF">AUC69_04525</name>
</gene>
<comment type="caution">
    <text evidence="6">The sequence shown here is derived from an EMBL/GenBank/DDBJ whole genome shotgun (WGS) entry which is preliminary data.</text>
</comment>
<dbReference type="EMBL" id="LPWF01000003">
    <property type="protein sequence ID" value="ODS01873.1"/>
    <property type="molecule type" value="Genomic_DNA"/>
</dbReference>
<sequence>MLFAAAASSSAWAYQAGWRATGLYEAIVAADCSDCEEELGIIIACKGNGLPAEVTVNAAASQSGQDGAEAPVTFTIDGEDFTRTARTVEYGLIGFTPVFSLPPDDPIVEALQGGSRAFVSFNGARAKLGLKGSREALDIFKAHCGWTEAGFLQNQARAAAQAASAPPAPAPVGDAGASQTATGKPIATAIYRCEGNKGIDATYYPDSVELTLTDGRSLALPQVISGSGARYANADESFVFWNKGDTAFITEGSDENITFKDCAAIQ</sequence>
<keyword evidence="3" id="KW-0564">Palmitate</keyword>
<keyword evidence="7" id="KW-1185">Reference proteome</keyword>
<dbReference type="InterPro" id="IPR036328">
    <property type="entry name" value="MliC_sf"/>
</dbReference>